<name>A0A8G2CI10_ACIRU</name>
<evidence type="ECO:0000313" key="2">
    <source>
        <dbReference type="Proteomes" id="UP000186308"/>
    </source>
</evidence>
<reference evidence="1 2" key="1">
    <citation type="submission" date="2017-01" db="EMBL/GenBank/DDBJ databases">
        <authorList>
            <person name="Varghese N."/>
            <person name="Submissions S."/>
        </authorList>
    </citation>
    <scope>NUCLEOTIDE SEQUENCE [LARGE SCALE GENOMIC DNA]</scope>
    <source>
        <strain evidence="1 2">ATCC 35905</strain>
    </source>
</reference>
<sequence>MNQATEFYDSHGRLPLIWRGAASEIAGHTLTNAYLATGSNASFQDMSSDVYKGR</sequence>
<proteinExistence type="predicted"/>
<dbReference type="EMBL" id="FTNE01000002">
    <property type="protein sequence ID" value="SIQ17200.1"/>
    <property type="molecule type" value="Genomic_DNA"/>
</dbReference>
<organism evidence="1 2">
    <name type="scientific">Acidiphilium rubrum</name>
    <dbReference type="NCBI Taxonomy" id="526"/>
    <lineage>
        <taxon>Bacteria</taxon>
        <taxon>Pseudomonadati</taxon>
        <taxon>Pseudomonadota</taxon>
        <taxon>Alphaproteobacteria</taxon>
        <taxon>Acetobacterales</taxon>
        <taxon>Acidocellaceae</taxon>
        <taxon>Acidiphilium</taxon>
    </lineage>
</organism>
<gene>
    <name evidence="1" type="ORF">SAMN05421828_10295</name>
</gene>
<keyword evidence="2" id="KW-1185">Reference proteome</keyword>
<evidence type="ECO:0000313" key="1">
    <source>
        <dbReference type="EMBL" id="SIQ17200.1"/>
    </source>
</evidence>
<dbReference type="Proteomes" id="UP000186308">
    <property type="component" value="Unassembled WGS sequence"/>
</dbReference>
<dbReference type="AlphaFoldDB" id="A0A8G2CI10"/>
<dbReference type="RefSeq" id="WP_162176789.1">
    <property type="nucleotide sequence ID" value="NZ_DAOMCH010000020.1"/>
</dbReference>
<accession>A0A8G2CI10</accession>
<comment type="caution">
    <text evidence="1">The sequence shown here is derived from an EMBL/GenBank/DDBJ whole genome shotgun (WGS) entry which is preliminary data.</text>
</comment>
<protein>
    <submittedName>
        <fullName evidence="1">Uncharacterized protein</fullName>
    </submittedName>
</protein>